<evidence type="ECO:0000256" key="3">
    <source>
        <dbReference type="ARBA" id="ARBA00022553"/>
    </source>
</evidence>
<dbReference type="CDD" id="cd16917">
    <property type="entry name" value="HATPase_UhpB-NarQ-NarX-like"/>
    <property type="match status" value="1"/>
</dbReference>
<feature type="domain" description="Histidine kinase" evidence="8">
    <location>
        <begin position="181"/>
        <end position="375"/>
    </location>
</feature>
<evidence type="ECO:0000256" key="7">
    <source>
        <dbReference type="ARBA" id="ARBA00022840"/>
    </source>
</evidence>
<keyword evidence="4 9" id="KW-0808">Transferase</keyword>
<dbReference type="Pfam" id="PF02518">
    <property type="entry name" value="HATPase_c"/>
    <property type="match status" value="1"/>
</dbReference>
<dbReference type="PANTHER" id="PTHR24421:SF10">
    <property type="entry name" value="NITRATE_NITRITE SENSOR PROTEIN NARQ"/>
    <property type="match status" value="1"/>
</dbReference>
<dbReference type="SUPFAM" id="SSF55781">
    <property type="entry name" value="GAF domain-like"/>
    <property type="match status" value="1"/>
</dbReference>
<proteinExistence type="predicted"/>
<keyword evidence="5" id="KW-0547">Nucleotide-binding</keyword>
<comment type="catalytic activity">
    <reaction evidence="1">
        <text>ATP + protein L-histidine = ADP + protein N-phospho-L-histidine.</text>
        <dbReference type="EC" id="2.7.13.3"/>
    </reaction>
</comment>
<dbReference type="Gene3D" id="3.30.450.40">
    <property type="match status" value="1"/>
</dbReference>
<evidence type="ECO:0000313" key="9">
    <source>
        <dbReference type="EMBL" id="VAW51860.1"/>
    </source>
</evidence>
<protein>
    <recommendedName>
        <fullName evidence="2">histidine kinase</fullName>
        <ecNumber evidence="2">2.7.13.3</ecNumber>
    </recommendedName>
</protein>
<dbReference type="GO" id="GO:0005524">
    <property type="term" value="F:ATP binding"/>
    <property type="evidence" value="ECO:0007669"/>
    <property type="project" value="UniProtKB-KW"/>
</dbReference>
<dbReference type="PROSITE" id="PS50109">
    <property type="entry name" value="HIS_KIN"/>
    <property type="match status" value="1"/>
</dbReference>
<dbReference type="SUPFAM" id="SSF55874">
    <property type="entry name" value="ATPase domain of HSP90 chaperone/DNA topoisomerase II/histidine kinase"/>
    <property type="match status" value="1"/>
</dbReference>
<dbReference type="SMART" id="SM00387">
    <property type="entry name" value="HATPase_c"/>
    <property type="match status" value="1"/>
</dbReference>
<dbReference type="InterPro" id="IPR003594">
    <property type="entry name" value="HATPase_dom"/>
</dbReference>
<dbReference type="Gene3D" id="3.30.565.10">
    <property type="entry name" value="Histidine kinase-like ATPase, C-terminal domain"/>
    <property type="match status" value="1"/>
</dbReference>
<evidence type="ECO:0000256" key="5">
    <source>
        <dbReference type="ARBA" id="ARBA00022741"/>
    </source>
</evidence>
<dbReference type="Pfam" id="PF07730">
    <property type="entry name" value="HisKA_3"/>
    <property type="match status" value="1"/>
</dbReference>
<dbReference type="InterPro" id="IPR029016">
    <property type="entry name" value="GAF-like_dom_sf"/>
</dbReference>
<keyword evidence="6" id="KW-0418">Kinase</keyword>
<reference evidence="9" key="1">
    <citation type="submission" date="2018-06" db="EMBL/GenBank/DDBJ databases">
        <authorList>
            <person name="Zhirakovskaya E."/>
        </authorList>
    </citation>
    <scope>NUCLEOTIDE SEQUENCE</scope>
</reference>
<evidence type="ECO:0000256" key="1">
    <source>
        <dbReference type="ARBA" id="ARBA00000085"/>
    </source>
</evidence>
<dbReference type="Gene3D" id="1.20.5.1930">
    <property type="match status" value="1"/>
</dbReference>
<evidence type="ECO:0000259" key="8">
    <source>
        <dbReference type="PROSITE" id="PS50109"/>
    </source>
</evidence>
<accession>A0A3B0WHA6</accession>
<evidence type="ECO:0000256" key="2">
    <source>
        <dbReference type="ARBA" id="ARBA00012438"/>
    </source>
</evidence>
<evidence type="ECO:0000256" key="6">
    <source>
        <dbReference type="ARBA" id="ARBA00022777"/>
    </source>
</evidence>
<dbReference type="AlphaFoldDB" id="A0A3B0WHA6"/>
<dbReference type="InterPro" id="IPR050482">
    <property type="entry name" value="Sensor_HK_TwoCompSys"/>
</dbReference>
<dbReference type="EMBL" id="UOFE01000023">
    <property type="protein sequence ID" value="VAW51860.1"/>
    <property type="molecule type" value="Genomic_DNA"/>
</dbReference>
<name>A0A3B0WHA6_9ZZZZ</name>
<dbReference type="GO" id="GO:0046983">
    <property type="term" value="F:protein dimerization activity"/>
    <property type="evidence" value="ECO:0007669"/>
    <property type="project" value="InterPro"/>
</dbReference>
<organism evidence="9">
    <name type="scientific">hydrothermal vent metagenome</name>
    <dbReference type="NCBI Taxonomy" id="652676"/>
    <lineage>
        <taxon>unclassified sequences</taxon>
        <taxon>metagenomes</taxon>
        <taxon>ecological metagenomes</taxon>
    </lineage>
</organism>
<dbReference type="InterPro" id="IPR005467">
    <property type="entry name" value="His_kinase_dom"/>
</dbReference>
<sequence length="378" mass="42845">MAENLSFQWSTSSLTLLYRINSTLSSAIDEQQKLHDFLILLKQNFNAAAGSIQLITDEGLMNLIAHFGITKEQAKSIQHAPIDGHLFSFETDVMDEIQIRQNTLDPETLPPKQLCIPVRFKIRTLGVINLFVDDDIEIDEELAYLLLSVGAHLGESIEQSFIEQQKRQQLIKDERNIIANELHDSLAQTLASLRFQIRILDQSLQPVGDFMAFKTIESIENALDEASTSLRELIAHCRVPIEQQGLIPAIQRAVEKFRKETGIHILLQSNEQVLSLPSNIELNVYRIVQEALTNIKKHANAHIVRILINNEDGDIRILIENDGEGFDQSKIQSSEGEHLGLTIMKERARHLGGELKIESEQDEGTRVELKFRYSAKKN</sequence>
<gene>
    <name evidence="9" type="ORF">MNBD_GAMMA05-1970</name>
</gene>
<evidence type="ECO:0000256" key="4">
    <source>
        <dbReference type="ARBA" id="ARBA00022679"/>
    </source>
</evidence>
<keyword evidence="7" id="KW-0067">ATP-binding</keyword>
<dbReference type="InterPro" id="IPR011712">
    <property type="entry name" value="Sig_transdc_His_kin_sub3_dim/P"/>
</dbReference>
<dbReference type="GO" id="GO:0000155">
    <property type="term" value="F:phosphorelay sensor kinase activity"/>
    <property type="evidence" value="ECO:0007669"/>
    <property type="project" value="InterPro"/>
</dbReference>
<dbReference type="PANTHER" id="PTHR24421">
    <property type="entry name" value="NITRATE/NITRITE SENSOR PROTEIN NARX-RELATED"/>
    <property type="match status" value="1"/>
</dbReference>
<keyword evidence="3" id="KW-0597">Phosphoprotein</keyword>
<dbReference type="EC" id="2.7.13.3" evidence="2"/>
<dbReference type="InterPro" id="IPR036890">
    <property type="entry name" value="HATPase_C_sf"/>
</dbReference>
<dbReference type="GO" id="GO:0016020">
    <property type="term" value="C:membrane"/>
    <property type="evidence" value="ECO:0007669"/>
    <property type="project" value="InterPro"/>
</dbReference>